<dbReference type="InterPro" id="IPR058545">
    <property type="entry name" value="Beta-prop_EMC1_1st"/>
</dbReference>
<evidence type="ECO:0000313" key="3">
    <source>
        <dbReference type="Proteomes" id="UP000685013"/>
    </source>
</evidence>
<dbReference type="GO" id="GO:0072546">
    <property type="term" value="C:EMC complex"/>
    <property type="evidence" value="ECO:0007669"/>
    <property type="project" value="InterPro"/>
</dbReference>
<gene>
    <name evidence="2" type="ORF">SDJN03_08689</name>
</gene>
<proteinExistence type="predicted"/>
<reference evidence="2 3" key="1">
    <citation type="journal article" date="2021" name="Hortic Res">
        <title>The domestication of Cucurbita argyrosperma as revealed by the genome of its wild relative.</title>
        <authorList>
            <person name="Barrera-Redondo J."/>
            <person name="Sanchez-de la Vega G."/>
            <person name="Aguirre-Liguori J.A."/>
            <person name="Castellanos-Morales G."/>
            <person name="Gutierrez-Guerrero Y.T."/>
            <person name="Aguirre-Dugua X."/>
            <person name="Aguirre-Planter E."/>
            <person name="Tenaillon M.I."/>
            <person name="Lira-Saade R."/>
            <person name="Eguiarte L.E."/>
        </authorList>
    </citation>
    <scope>NUCLEOTIDE SEQUENCE [LARGE SCALE GENOMIC DNA]</scope>
    <source>
        <strain evidence="2">JBR-2021</strain>
    </source>
</reference>
<keyword evidence="3" id="KW-1185">Reference proteome</keyword>
<feature type="domain" description="EMC1 first beta-propeller" evidence="1">
    <location>
        <begin position="33"/>
        <end position="112"/>
    </location>
</feature>
<dbReference type="EMBL" id="JAGKQH010000005">
    <property type="protein sequence ID" value="KAG6598911.1"/>
    <property type="molecule type" value="Genomic_DNA"/>
</dbReference>
<feature type="non-terminal residue" evidence="2">
    <location>
        <position position="1"/>
    </location>
</feature>
<accession>A0AAV6NKC5</accession>
<evidence type="ECO:0000259" key="1">
    <source>
        <dbReference type="Pfam" id="PF25293"/>
    </source>
</evidence>
<name>A0AAV6NKC5_9ROSI</name>
<evidence type="ECO:0000313" key="2">
    <source>
        <dbReference type="EMBL" id="KAG6598911.1"/>
    </source>
</evidence>
<dbReference type="Proteomes" id="UP000685013">
    <property type="component" value="Chromosome 5"/>
</dbReference>
<sequence>MVRWCGNLFFRAAIHQKSLLLVPSDVFSESGSFHQSISSGSTGAKLSSSTLSFRESACKAALVQHEGSHMHLSVKLIDDWSNRSHGFRALIVMEDHSLLLVQQGEIVWSREDGLASIIYVVTSELPVENKGVFTAKVENNLVEWLQVCKLFQNFMS</sequence>
<dbReference type="GO" id="GO:0034975">
    <property type="term" value="P:protein folding in endoplasmic reticulum"/>
    <property type="evidence" value="ECO:0007669"/>
    <property type="project" value="TreeGrafter"/>
</dbReference>
<dbReference type="Pfam" id="PF25293">
    <property type="entry name" value="Beta-prop_EMC1_N"/>
    <property type="match status" value="1"/>
</dbReference>
<organism evidence="2 3">
    <name type="scientific">Cucurbita argyrosperma subsp. sororia</name>
    <dbReference type="NCBI Taxonomy" id="37648"/>
    <lineage>
        <taxon>Eukaryota</taxon>
        <taxon>Viridiplantae</taxon>
        <taxon>Streptophyta</taxon>
        <taxon>Embryophyta</taxon>
        <taxon>Tracheophyta</taxon>
        <taxon>Spermatophyta</taxon>
        <taxon>Magnoliopsida</taxon>
        <taxon>eudicotyledons</taxon>
        <taxon>Gunneridae</taxon>
        <taxon>Pentapetalae</taxon>
        <taxon>rosids</taxon>
        <taxon>fabids</taxon>
        <taxon>Cucurbitales</taxon>
        <taxon>Cucurbitaceae</taxon>
        <taxon>Cucurbiteae</taxon>
        <taxon>Cucurbita</taxon>
    </lineage>
</organism>
<dbReference type="AlphaFoldDB" id="A0AAV6NKC5"/>
<comment type="caution">
    <text evidence="2">The sequence shown here is derived from an EMBL/GenBank/DDBJ whole genome shotgun (WGS) entry which is preliminary data.</text>
</comment>
<dbReference type="PANTHER" id="PTHR21573:SF0">
    <property type="entry name" value="ER MEMBRANE PROTEIN COMPLEX SUBUNIT 1"/>
    <property type="match status" value="1"/>
</dbReference>
<dbReference type="PANTHER" id="PTHR21573">
    <property type="entry name" value="ER MEMBRANE PROTEIN COMPLEX SUBUNIT 1"/>
    <property type="match status" value="1"/>
</dbReference>
<dbReference type="InterPro" id="IPR026895">
    <property type="entry name" value="EMC1"/>
</dbReference>
<protein>
    <recommendedName>
        <fullName evidence="1">EMC1 first beta-propeller domain-containing protein</fullName>
    </recommendedName>
</protein>